<gene>
    <name evidence="2" type="ORF">R1sor_024554</name>
</gene>
<evidence type="ECO:0000256" key="1">
    <source>
        <dbReference type="SAM" id="MobiDB-lite"/>
    </source>
</evidence>
<proteinExistence type="predicted"/>
<evidence type="ECO:0000313" key="3">
    <source>
        <dbReference type="Proteomes" id="UP001633002"/>
    </source>
</evidence>
<dbReference type="EMBL" id="JBJQOH010000007">
    <property type="protein sequence ID" value="KAL3681598.1"/>
    <property type="molecule type" value="Genomic_DNA"/>
</dbReference>
<reference evidence="2 3" key="1">
    <citation type="submission" date="2024-09" db="EMBL/GenBank/DDBJ databases">
        <title>Chromosome-scale assembly of Riccia sorocarpa.</title>
        <authorList>
            <person name="Paukszto L."/>
        </authorList>
    </citation>
    <scope>NUCLEOTIDE SEQUENCE [LARGE SCALE GENOMIC DNA]</scope>
    <source>
        <strain evidence="2">LP-2024</strain>
        <tissue evidence="2">Aerial parts of the thallus</tissue>
    </source>
</reference>
<feature type="region of interest" description="Disordered" evidence="1">
    <location>
        <begin position="551"/>
        <end position="588"/>
    </location>
</feature>
<sequence>MSQRLLVRLSTLEDGVLCAASKFKWDGVTVDSGFVSGYETCLRIEGRSELSKINLSDFDHRQVTQLPDEYDGNMIFELPPAKEVELLKKGGILTGMDRANDCWQWTKCVTTSAKVGGSNTLYSVNKIRCVGSLKCENDQCPYFLAERQANRIDWPKKVHCEKPYDVGELVPLKSHVYGHCGSPPLCDASSEAKMYYVVPKQKLDLDDILLMSRITIHVGNHSHPHRRVSTRSQVKEVKNYVTETLQCSPQLTSSQIRANVSHKIFDKFLEGLGAEGFTKEENYDLLHSLALVAHPDTFTNLIRAVRKSSKEELSFEENVLMPNANGAESVHAAWQKSARKKQLSLLEHTMEDNWRALIQIARMHAFRLGRGGGNGLSLFELNLRAAMRLGTTDAFEKAFENAVKRTVRGRLPFDDKLPTATAPGPPNRPLFASVAPATVHSPIASSPTAAAPVPSKRPLFASEAPATANTPSASVPTDAAPGPSKTPLATSMAPATANPAPLSAATVEITALSSTTDISTEALGPNDHVIESVRLERNPEVPLYTFVTHLSSDNDAEPPAEVEDHPPTEETQPEFQQPPEAQPEFQQPPEAQPVFAKRPHENAALDDPEVVVLRVNPRTRPNTRASTTRQREQIDRVKQHGLAVEEGVVDRRFWHLSRINPGGHPPCNAAMVGRNALGPSVRPE</sequence>
<organism evidence="2 3">
    <name type="scientific">Riccia sorocarpa</name>
    <dbReference type="NCBI Taxonomy" id="122646"/>
    <lineage>
        <taxon>Eukaryota</taxon>
        <taxon>Viridiplantae</taxon>
        <taxon>Streptophyta</taxon>
        <taxon>Embryophyta</taxon>
        <taxon>Marchantiophyta</taxon>
        <taxon>Marchantiopsida</taxon>
        <taxon>Marchantiidae</taxon>
        <taxon>Marchantiales</taxon>
        <taxon>Ricciaceae</taxon>
        <taxon>Riccia</taxon>
    </lineage>
</organism>
<feature type="region of interest" description="Disordered" evidence="1">
    <location>
        <begin position="601"/>
        <end position="631"/>
    </location>
</feature>
<feature type="compositionally biased region" description="Polar residues" evidence="1">
    <location>
        <begin position="619"/>
        <end position="628"/>
    </location>
</feature>
<evidence type="ECO:0000313" key="2">
    <source>
        <dbReference type="EMBL" id="KAL3681598.1"/>
    </source>
</evidence>
<accession>A0ABD3GR03</accession>
<name>A0ABD3GR03_9MARC</name>
<dbReference type="AlphaFoldDB" id="A0ABD3GR03"/>
<comment type="caution">
    <text evidence="2">The sequence shown here is derived from an EMBL/GenBank/DDBJ whole genome shotgun (WGS) entry which is preliminary data.</text>
</comment>
<protein>
    <submittedName>
        <fullName evidence="2">Uncharacterized protein</fullName>
    </submittedName>
</protein>
<keyword evidence="3" id="KW-1185">Reference proteome</keyword>
<feature type="region of interest" description="Disordered" evidence="1">
    <location>
        <begin position="464"/>
        <end position="495"/>
    </location>
</feature>
<dbReference type="Proteomes" id="UP001633002">
    <property type="component" value="Unassembled WGS sequence"/>
</dbReference>
<feature type="region of interest" description="Disordered" evidence="1">
    <location>
        <begin position="413"/>
        <end position="432"/>
    </location>
</feature>
<feature type="compositionally biased region" description="Low complexity" evidence="1">
    <location>
        <begin position="569"/>
        <end position="588"/>
    </location>
</feature>